<dbReference type="AlphaFoldDB" id="A0A0V1GKS0"/>
<sequence length="97" mass="10913">MDFYHKFATNETIKGGENGPHAMESPLSWILSGPIATNADEGVDSMGIQEPSNEVHGTNSFLKDSIHYDGSRYVVELPWINNMKMLPDNFELAWTRL</sequence>
<proteinExistence type="predicted"/>
<organism evidence="1 2">
    <name type="scientific">Trichinella pseudospiralis</name>
    <name type="common">Parasitic roundworm</name>
    <dbReference type="NCBI Taxonomy" id="6337"/>
    <lineage>
        <taxon>Eukaryota</taxon>
        <taxon>Metazoa</taxon>
        <taxon>Ecdysozoa</taxon>
        <taxon>Nematoda</taxon>
        <taxon>Enoplea</taxon>
        <taxon>Dorylaimia</taxon>
        <taxon>Trichinellida</taxon>
        <taxon>Trichinellidae</taxon>
        <taxon>Trichinella</taxon>
    </lineage>
</organism>
<reference evidence="1 2" key="1">
    <citation type="submission" date="2015-01" db="EMBL/GenBank/DDBJ databases">
        <title>Evolution of Trichinella species and genotypes.</title>
        <authorList>
            <person name="Korhonen P.K."/>
            <person name="Edoardo P."/>
            <person name="Giuseppe L.R."/>
            <person name="Gasser R.B."/>
        </authorList>
    </citation>
    <scope>NUCLEOTIDE SEQUENCE [LARGE SCALE GENOMIC DNA]</scope>
    <source>
        <strain evidence="1">ISS176</strain>
    </source>
</reference>
<comment type="caution">
    <text evidence="1">The sequence shown here is derived from an EMBL/GenBank/DDBJ whole genome shotgun (WGS) entry which is preliminary data.</text>
</comment>
<name>A0A0V1GKS0_TRIPS</name>
<gene>
    <name evidence="1" type="ORF">T4C_4751</name>
</gene>
<protein>
    <submittedName>
        <fullName evidence="1">Uncharacterized protein</fullName>
    </submittedName>
</protein>
<dbReference type="Proteomes" id="UP000054826">
    <property type="component" value="Unassembled WGS sequence"/>
</dbReference>
<accession>A0A0V1GKS0</accession>
<dbReference type="EMBL" id="JYDV01001823">
    <property type="protein sequence ID" value="KRY98718.1"/>
    <property type="molecule type" value="Genomic_DNA"/>
</dbReference>
<evidence type="ECO:0000313" key="1">
    <source>
        <dbReference type="EMBL" id="KRY98718.1"/>
    </source>
</evidence>
<evidence type="ECO:0000313" key="2">
    <source>
        <dbReference type="Proteomes" id="UP000054826"/>
    </source>
</evidence>